<evidence type="ECO:0000256" key="2">
    <source>
        <dbReference type="ARBA" id="ARBA00007131"/>
    </source>
</evidence>
<dbReference type="PANTHER" id="PTHR43825">
    <property type="entry name" value="PYRUVATE DEHYDROGENASE E1 COMPONENT"/>
    <property type="match status" value="1"/>
</dbReference>
<proteinExistence type="inferred from homology"/>
<comment type="caution">
    <text evidence="5">The sequence shown here is derived from an EMBL/GenBank/DDBJ whole genome shotgun (WGS) entry which is preliminary data.</text>
</comment>
<dbReference type="Pfam" id="PF02780">
    <property type="entry name" value="Transketolase_C"/>
    <property type="match status" value="1"/>
</dbReference>
<accession>A0A923RNU7</accession>
<dbReference type="CDD" id="cd07033">
    <property type="entry name" value="TPP_PYR_DXS_TK_like"/>
    <property type="match status" value="1"/>
</dbReference>
<keyword evidence="6" id="KW-1185">Reference proteome</keyword>
<evidence type="ECO:0000313" key="5">
    <source>
        <dbReference type="EMBL" id="MBC5660896.1"/>
    </source>
</evidence>
<dbReference type="SUPFAM" id="SSF52518">
    <property type="entry name" value="Thiamin diphosphate-binding fold (THDP-binding)"/>
    <property type="match status" value="1"/>
</dbReference>
<dbReference type="InterPro" id="IPR033248">
    <property type="entry name" value="Transketolase_C"/>
</dbReference>
<gene>
    <name evidence="5" type="ORF">H8S44_14130</name>
</gene>
<dbReference type="SUPFAM" id="SSF52922">
    <property type="entry name" value="TK C-terminal domain-like"/>
    <property type="match status" value="1"/>
</dbReference>
<evidence type="ECO:0000256" key="1">
    <source>
        <dbReference type="ARBA" id="ARBA00001964"/>
    </source>
</evidence>
<dbReference type="InterPro" id="IPR029061">
    <property type="entry name" value="THDP-binding"/>
</dbReference>
<keyword evidence="3" id="KW-0786">Thiamine pyrophosphate</keyword>
<feature type="domain" description="Transketolase-like pyrimidine-binding" evidence="4">
    <location>
        <begin position="11"/>
        <end position="176"/>
    </location>
</feature>
<reference evidence="5" key="1">
    <citation type="submission" date="2020-08" db="EMBL/GenBank/DDBJ databases">
        <title>Genome public.</title>
        <authorList>
            <person name="Liu C."/>
            <person name="Sun Q."/>
        </authorList>
    </citation>
    <scope>NUCLEOTIDE SEQUENCE</scope>
    <source>
        <strain evidence="5">NSJ-68</strain>
    </source>
</reference>
<organism evidence="5 6">
    <name type="scientific">Anaerosacchariphilus hominis</name>
    <dbReference type="NCBI Taxonomy" id="2763017"/>
    <lineage>
        <taxon>Bacteria</taxon>
        <taxon>Bacillati</taxon>
        <taxon>Bacillota</taxon>
        <taxon>Clostridia</taxon>
        <taxon>Lachnospirales</taxon>
        <taxon>Lachnospiraceae</taxon>
        <taxon>Anaerosacchariphilus</taxon>
    </lineage>
</organism>
<dbReference type="FunFam" id="3.40.50.970:FF:000129">
    <property type="entry name" value="Transketolase"/>
    <property type="match status" value="1"/>
</dbReference>
<dbReference type="EMBL" id="JACOOR010000008">
    <property type="protein sequence ID" value="MBC5660896.1"/>
    <property type="molecule type" value="Genomic_DNA"/>
</dbReference>
<evidence type="ECO:0000313" key="6">
    <source>
        <dbReference type="Proteomes" id="UP000649345"/>
    </source>
</evidence>
<name>A0A923RNU7_9FIRM</name>
<dbReference type="InterPro" id="IPR009014">
    <property type="entry name" value="Transketo_C/PFOR_II"/>
</dbReference>
<comment type="cofactor">
    <cofactor evidence="1">
        <name>thiamine diphosphate</name>
        <dbReference type="ChEBI" id="CHEBI:58937"/>
    </cofactor>
</comment>
<dbReference type="Pfam" id="PF02779">
    <property type="entry name" value="Transket_pyr"/>
    <property type="match status" value="1"/>
</dbReference>
<dbReference type="Gene3D" id="3.40.50.970">
    <property type="match status" value="1"/>
</dbReference>
<comment type="similarity">
    <text evidence="2">Belongs to the transketolase family.</text>
</comment>
<sequence length="316" mass="34184">MWKRAEQTGSTEMRGVFVETLQEMMDQNKKVVALEADLGGASGFSKIQKSHPDQFLNVGIAEANMVGIAAGMSMRGFVPFIHTFAPFAVRRACDQIFLEGAYAGNTINIYGSDPGVCVAQNGGTHTTFEDMAIMRAIPTVEVYDPADGVQLRWLIHSLEHKKGVHYIRAARKGMPDIYAEGSTFESGKANVLREGKDVLLVAAGLGLKLALDAADQLAEEGVEAAVLDMFTVAPFDVETFRQQAAGKKLIVTVENHSVTNGLGSAAADILAEDGSGIRLRKVGIENRFGQVGSQDFLMKEYGLTVEHVYQIVKTNL</sequence>
<dbReference type="Gene3D" id="3.40.50.920">
    <property type="match status" value="1"/>
</dbReference>
<dbReference type="Proteomes" id="UP000649345">
    <property type="component" value="Unassembled WGS sequence"/>
</dbReference>
<evidence type="ECO:0000259" key="4">
    <source>
        <dbReference type="SMART" id="SM00861"/>
    </source>
</evidence>
<evidence type="ECO:0000256" key="3">
    <source>
        <dbReference type="ARBA" id="ARBA00023052"/>
    </source>
</evidence>
<dbReference type="AlphaFoldDB" id="A0A923RNU7"/>
<dbReference type="InterPro" id="IPR005475">
    <property type="entry name" value="Transketolase-like_Pyr-bd"/>
</dbReference>
<protein>
    <submittedName>
        <fullName evidence="5">Alpha-ketoacid dehydrogenase subunit beta</fullName>
    </submittedName>
</protein>
<dbReference type="PANTHER" id="PTHR43825:SF1">
    <property type="entry name" value="TRANSKETOLASE-LIKE PYRIMIDINE-BINDING DOMAIN-CONTAINING PROTEIN"/>
    <property type="match status" value="1"/>
</dbReference>
<dbReference type="SMART" id="SM00861">
    <property type="entry name" value="Transket_pyr"/>
    <property type="match status" value="1"/>
</dbReference>
<dbReference type="RefSeq" id="WP_186872627.1">
    <property type="nucleotide sequence ID" value="NZ_JACOOR010000008.1"/>
</dbReference>
<dbReference type="InterPro" id="IPR051157">
    <property type="entry name" value="PDH/Transketolase"/>
</dbReference>